<evidence type="ECO:0000256" key="4">
    <source>
        <dbReference type="ARBA" id="ARBA00022741"/>
    </source>
</evidence>
<dbReference type="Gene3D" id="2.170.260.10">
    <property type="entry name" value="paz domain"/>
    <property type="match status" value="1"/>
</dbReference>
<dbReference type="InterPro" id="IPR034646">
    <property type="entry name" value="ADCK3_dom"/>
</dbReference>
<dbReference type="GO" id="GO:0005524">
    <property type="term" value="F:ATP binding"/>
    <property type="evidence" value="ECO:0007669"/>
    <property type="project" value="UniProtKB-KW"/>
</dbReference>
<protein>
    <recommendedName>
        <fullName evidence="11">ABC1 atypical kinase-like domain-containing protein</fullName>
    </recommendedName>
</protein>
<feature type="compositionally biased region" description="Polar residues" evidence="6">
    <location>
        <begin position="599"/>
        <end position="609"/>
    </location>
</feature>
<dbReference type="EMBL" id="JAUCMV010000005">
    <property type="protein sequence ID" value="KAK0397168.1"/>
    <property type="molecule type" value="Genomic_DNA"/>
</dbReference>
<feature type="domain" description="Piwi" evidence="7">
    <location>
        <begin position="279"/>
        <end position="407"/>
    </location>
</feature>
<dbReference type="Gene3D" id="3.40.50.2300">
    <property type="match status" value="1"/>
</dbReference>
<dbReference type="SUPFAM" id="SSF53098">
    <property type="entry name" value="Ribonuclease H-like"/>
    <property type="match status" value="1"/>
</dbReference>
<proteinExistence type="inferred from homology"/>
<evidence type="ECO:0000259" key="7">
    <source>
        <dbReference type="Pfam" id="PF02171"/>
    </source>
</evidence>
<keyword evidence="5" id="KW-0067">ATP-binding</keyword>
<evidence type="ECO:0000256" key="3">
    <source>
        <dbReference type="ARBA" id="ARBA00022679"/>
    </source>
</evidence>
<dbReference type="InterPro" id="IPR012337">
    <property type="entry name" value="RNaseH-like_sf"/>
</dbReference>
<gene>
    <name evidence="9" type="ORF">QR680_002016</name>
</gene>
<dbReference type="InterPro" id="IPR051409">
    <property type="entry name" value="Atypical_kinase_ADCK"/>
</dbReference>
<dbReference type="GO" id="GO:0006744">
    <property type="term" value="P:ubiquinone biosynthetic process"/>
    <property type="evidence" value="ECO:0007669"/>
    <property type="project" value="TreeGrafter"/>
</dbReference>
<dbReference type="Pfam" id="PF02171">
    <property type="entry name" value="Piwi"/>
    <property type="match status" value="1"/>
</dbReference>
<evidence type="ECO:0000313" key="10">
    <source>
        <dbReference type="Proteomes" id="UP001175271"/>
    </source>
</evidence>
<keyword evidence="4" id="KW-0547">Nucleotide-binding</keyword>
<name>A0AA39H2K0_9BILA</name>
<dbReference type="AlphaFoldDB" id="A0AA39H2K0"/>
<evidence type="ECO:0000256" key="2">
    <source>
        <dbReference type="ARBA" id="ARBA00009670"/>
    </source>
</evidence>
<keyword evidence="3" id="KW-0808">Transferase</keyword>
<dbReference type="InterPro" id="IPR011009">
    <property type="entry name" value="Kinase-like_dom_sf"/>
</dbReference>
<feature type="domain" description="ABC1 atypical kinase-like" evidence="8">
    <location>
        <begin position="770"/>
        <end position="1014"/>
    </location>
</feature>
<sequence length="1140" mass="128137">MENNSRPAGRHPLRDCSQFGQGPYSDRYQTITIQLSQCERNFIIHGGETEQKVPTSPNEDNSLKQFLEIITSQYALTNPDDFLTLGPATSYLMNPMKHGMHVRRNAAGVEQSIGEYFLDRYALTLERPDTPLIVTHLGKNLAYLPMEPVYVLDGAHASAGVEITSEPLVARGRLLHNPSIEYGDSTSVVPDAAARWDSHRKLYLNPAKVTKWSVVVISNGRSRELLSEPMLKQFVQSLISEARSRGIEVHEPRSLLYGSPVCQEISYVFKVAASSALDFLFFITTNEITTVHCHLKRLEREHEIVTKDLMMGTALEIVCHSKKHILENIVNKFNMKNGGPNYTLHMPRISGSQDLFPNDRMVIGIATSMENMCHRRDLSRSTADQIPTVIGVAVNIKSDPGDFIGDYLLQRKNPCSGRSLTRSWRSRYQQPSEVLGTPKCCEVERPNEEGNRLLDHSRACNSFYVVMSSRWWFSEAIPVLKTVRLLARSQVGYEVRQYEQKFYDQCLTTAVQGGNVVKPFDPTPVGEMPKEARPGIVQDVIAQASDIAGRVDVISKGVQTFASLAMRGQYPGHGGYVVRSEANELPKLSHVPRKDEETTTPFSKESSAMTREEQEFLLKAAAEVGATARNIPTENAIAGKSDIHVRLPKGYRVQLAESAPQSLSGDSVERRVPSSRIGRLASFGQLALGLGAGAAAEITRRSFRFGKDDDSSTAERVVGSSNPFLTPANAERIVQTLCRVRGAALKLGQMLSIQDSDTVPPYLLEIFDRVRHSADFMPMKQVHKQLRKELGEDWRSKFADFEERPFAAASIGQVHKATTLDGRKVAVKIQYPGVAEGIDSDIDNLVTILNVGRLFPKGMFLNNFVTVARRELKAECDYEREARAMIKFRELLGNQEDFFVPGVFRELSTKRVLTTEFIEGKPVDKCMEENQVVRDYIASKFIELCLKEIFLWRFMQTDPNWSNFFFGKHPETGEPRLILLDFGASRSYSKLFVDRYMHIIRAAYDKDEEKMLKYSRDIGFLTGYESRIMEKAHCDSISILGETLASDVPYDFSQQTVTKRIHKLIPVMLEHRLTSPPEEIYSLHRKLSGSYLLATKLRATVACGPLFNEIYDGYRFGTDGFYDVDIDCVPEGDMQSSASA</sequence>
<feature type="region of interest" description="Disordered" evidence="6">
    <location>
        <begin position="591"/>
        <end position="610"/>
    </location>
</feature>
<comment type="similarity">
    <text evidence="2">Belongs to the protein kinase superfamily. ADCK protein kinase family.</text>
</comment>
<evidence type="ECO:0000256" key="6">
    <source>
        <dbReference type="SAM" id="MobiDB-lite"/>
    </source>
</evidence>
<comment type="caution">
    <text evidence="9">The sequence shown here is derived from an EMBL/GenBank/DDBJ whole genome shotgun (WGS) entry which is preliminary data.</text>
</comment>
<evidence type="ECO:0000256" key="1">
    <source>
        <dbReference type="ARBA" id="ARBA00004749"/>
    </source>
</evidence>
<dbReference type="GO" id="GO:0016740">
    <property type="term" value="F:transferase activity"/>
    <property type="evidence" value="ECO:0007669"/>
    <property type="project" value="UniProtKB-KW"/>
</dbReference>
<comment type="pathway">
    <text evidence="1">Cofactor biosynthesis; ubiquinone biosynthesis.</text>
</comment>
<reference evidence="9" key="1">
    <citation type="submission" date="2023-06" db="EMBL/GenBank/DDBJ databases">
        <title>Genomic analysis of the entomopathogenic nematode Steinernema hermaphroditum.</title>
        <authorList>
            <person name="Schwarz E.M."/>
            <person name="Heppert J.K."/>
            <person name="Baniya A."/>
            <person name="Schwartz H.T."/>
            <person name="Tan C.-H."/>
            <person name="Antoshechkin I."/>
            <person name="Sternberg P.W."/>
            <person name="Goodrich-Blair H."/>
            <person name="Dillman A.R."/>
        </authorList>
    </citation>
    <scope>NUCLEOTIDE SEQUENCE</scope>
    <source>
        <strain evidence="9">PS9179</strain>
        <tissue evidence="9">Whole animal</tissue>
    </source>
</reference>
<keyword evidence="10" id="KW-1185">Reference proteome</keyword>
<evidence type="ECO:0000259" key="8">
    <source>
        <dbReference type="Pfam" id="PF03109"/>
    </source>
</evidence>
<dbReference type="Proteomes" id="UP001175271">
    <property type="component" value="Unassembled WGS sequence"/>
</dbReference>
<feature type="region of interest" description="Disordered" evidence="6">
    <location>
        <begin position="1"/>
        <end position="21"/>
    </location>
</feature>
<dbReference type="GO" id="GO:0003676">
    <property type="term" value="F:nucleic acid binding"/>
    <property type="evidence" value="ECO:0007669"/>
    <property type="project" value="InterPro"/>
</dbReference>
<evidence type="ECO:0008006" key="11">
    <source>
        <dbReference type="Google" id="ProtNLM"/>
    </source>
</evidence>
<evidence type="ECO:0000256" key="5">
    <source>
        <dbReference type="ARBA" id="ARBA00022840"/>
    </source>
</evidence>
<dbReference type="Pfam" id="PF03109">
    <property type="entry name" value="ABC1"/>
    <property type="match status" value="1"/>
</dbReference>
<dbReference type="SUPFAM" id="SSF56112">
    <property type="entry name" value="Protein kinase-like (PK-like)"/>
    <property type="match status" value="1"/>
</dbReference>
<organism evidence="9 10">
    <name type="scientific">Steinernema hermaphroditum</name>
    <dbReference type="NCBI Taxonomy" id="289476"/>
    <lineage>
        <taxon>Eukaryota</taxon>
        <taxon>Metazoa</taxon>
        <taxon>Ecdysozoa</taxon>
        <taxon>Nematoda</taxon>
        <taxon>Chromadorea</taxon>
        <taxon>Rhabditida</taxon>
        <taxon>Tylenchina</taxon>
        <taxon>Panagrolaimomorpha</taxon>
        <taxon>Strongyloidoidea</taxon>
        <taxon>Steinernematidae</taxon>
        <taxon>Steinernema</taxon>
    </lineage>
</organism>
<dbReference type="InterPro" id="IPR036085">
    <property type="entry name" value="PAZ_dom_sf"/>
</dbReference>
<dbReference type="InterPro" id="IPR004147">
    <property type="entry name" value="ABC1_dom"/>
</dbReference>
<dbReference type="SUPFAM" id="SSF101690">
    <property type="entry name" value="PAZ domain"/>
    <property type="match status" value="1"/>
</dbReference>
<dbReference type="PANTHER" id="PTHR43851">
    <property type="match status" value="1"/>
</dbReference>
<dbReference type="CDD" id="cd13970">
    <property type="entry name" value="ABC1_ADCK3"/>
    <property type="match status" value="1"/>
</dbReference>
<accession>A0AA39H2K0</accession>
<dbReference type="PANTHER" id="PTHR43851:SF3">
    <property type="entry name" value="COENZYME Q8"/>
    <property type="match status" value="1"/>
</dbReference>
<evidence type="ECO:0000313" key="9">
    <source>
        <dbReference type="EMBL" id="KAK0397168.1"/>
    </source>
</evidence>
<dbReference type="InterPro" id="IPR003165">
    <property type="entry name" value="Piwi"/>
</dbReference>